<proteinExistence type="predicted"/>
<keyword evidence="3" id="KW-1185">Reference proteome</keyword>
<organism evidence="2 3">
    <name type="scientific">Rhodoferax lacus</name>
    <dbReference type="NCBI Taxonomy" id="2184758"/>
    <lineage>
        <taxon>Bacteria</taxon>
        <taxon>Pseudomonadati</taxon>
        <taxon>Pseudomonadota</taxon>
        <taxon>Betaproteobacteria</taxon>
        <taxon>Burkholderiales</taxon>
        <taxon>Comamonadaceae</taxon>
        <taxon>Rhodoferax</taxon>
    </lineage>
</organism>
<evidence type="ECO:0000313" key="2">
    <source>
        <dbReference type="EMBL" id="RFO97366.1"/>
    </source>
</evidence>
<gene>
    <name evidence="2" type="ORF">DIC66_09590</name>
</gene>
<accession>A0A3E1RDB9</accession>
<dbReference type="Proteomes" id="UP000260665">
    <property type="component" value="Unassembled WGS sequence"/>
</dbReference>
<dbReference type="AlphaFoldDB" id="A0A3E1RDB9"/>
<feature type="region of interest" description="Disordered" evidence="1">
    <location>
        <begin position="1"/>
        <end position="35"/>
    </location>
</feature>
<comment type="caution">
    <text evidence="2">The sequence shown here is derived from an EMBL/GenBank/DDBJ whole genome shotgun (WGS) entry which is preliminary data.</text>
</comment>
<dbReference type="EMBL" id="QFZK01000004">
    <property type="protein sequence ID" value="RFO97366.1"/>
    <property type="molecule type" value="Genomic_DNA"/>
</dbReference>
<dbReference type="SUPFAM" id="SSF56935">
    <property type="entry name" value="Porins"/>
    <property type="match status" value="1"/>
</dbReference>
<protein>
    <recommendedName>
        <fullName evidence="4">Porin</fullName>
    </recommendedName>
</protein>
<sequence length="353" mass="36256">MSPSALSSPKSHCSSPNNVNQAGVPGASKNTFSTGDNMNQSSRFAVRATSVAVFLAMGTAAYAAPNVDANIELDSTYNSGSQLGSAGTGMSQSGRLELNVSQKAGTDYFVAGRATLLAKKDGSAGTDDLWVQLGSASADVKLGRFEAADLFPIAQDTVVNHAGNVYGTNLLRGRSEKFHAALSVNGGSTLKFELGLIDATDAALGTGAKGVRPVVMFSSGAFGFKVGAESGQYGVSGNKIEGMGFTGNYSANGMAVNLNYAQGKQDAAADNKMTSMAINGQVGAFALGFVSAKNDQTGGDKQVQTVHASYSIPLFGVAGASITPAISHSTLKDSVLGTNQDVDAFRVRLHYDF</sequence>
<evidence type="ECO:0000256" key="1">
    <source>
        <dbReference type="SAM" id="MobiDB-lite"/>
    </source>
</evidence>
<feature type="compositionally biased region" description="Polar residues" evidence="1">
    <location>
        <begin position="1"/>
        <end position="21"/>
    </location>
</feature>
<evidence type="ECO:0000313" key="3">
    <source>
        <dbReference type="Proteomes" id="UP000260665"/>
    </source>
</evidence>
<reference evidence="2 3" key="1">
    <citation type="submission" date="2018-05" db="EMBL/GenBank/DDBJ databases">
        <title>Rhodoferax soyangensis sp.nov., isolated from an oligotrophic freshwater lake.</title>
        <authorList>
            <person name="Park M."/>
        </authorList>
    </citation>
    <scope>NUCLEOTIDE SEQUENCE [LARGE SCALE GENOMIC DNA]</scope>
    <source>
        <strain evidence="2 3">IMCC26218</strain>
    </source>
</reference>
<name>A0A3E1RDB9_9BURK</name>
<evidence type="ECO:0008006" key="4">
    <source>
        <dbReference type="Google" id="ProtNLM"/>
    </source>
</evidence>